<organism evidence="1 2">
    <name type="scientific">Panicum miliaceum</name>
    <name type="common">Proso millet</name>
    <name type="synonym">Broomcorn millet</name>
    <dbReference type="NCBI Taxonomy" id="4540"/>
    <lineage>
        <taxon>Eukaryota</taxon>
        <taxon>Viridiplantae</taxon>
        <taxon>Streptophyta</taxon>
        <taxon>Embryophyta</taxon>
        <taxon>Tracheophyta</taxon>
        <taxon>Spermatophyta</taxon>
        <taxon>Magnoliopsida</taxon>
        <taxon>Liliopsida</taxon>
        <taxon>Poales</taxon>
        <taxon>Poaceae</taxon>
        <taxon>PACMAD clade</taxon>
        <taxon>Panicoideae</taxon>
        <taxon>Panicodae</taxon>
        <taxon>Paniceae</taxon>
        <taxon>Panicinae</taxon>
        <taxon>Panicum</taxon>
        <taxon>Panicum sect. Panicum</taxon>
    </lineage>
</organism>
<dbReference type="Proteomes" id="UP000275267">
    <property type="component" value="Unassembled WGS sequence"/>
</dbReference>
<dbReference type="STRING" id="4540.A0A3L6SR28"/>
<accession>A0A3L6SR28</accession>
<dbReference type="EMBL" id="PQIB02000004">
    <property type="protein sequence ID" value="RLN24475.1"/>
    <property type="molecule type" value="Genomic_DNA"/>
</dbReference>
<reference evidence="2" key="1">
    <citation type="journal article" date="2019" name="Nat. Commun.">
        <title>The genome of broomcorn millet.</title>
        <authorList>
            <person name="Zou C."/>
            <person name="Miki D."/>
            <person name="Li D."/>
            <person name="Tang Q."/>
            <person name="Xiao L."/>
            <person name="Rajput S."/>
            <person name="Deng P."/>
            <person name="Jia W."/>
            <person name="Huang R."/>
            <person name="Zhang M."/>
            <person name="Sun Y."/>
            <person name="Hu J."/>
            <person name="Fu X."/>
            <person name="Schnable P.S."/>
            <person name="Li F."/>
            <person name="Zhang H."/>
            <person name="Feng B."/>
            <person name="Zhu X."/>
            <person name="Liu R."/>
            <person name="Schnable J.C."/>
            <person name="Zhu J.-K."/>
            <person name="Zhang H."/>
        </authorList>
    </citation>
    <scope>NUCLEOTIDE SEQUENCE [LARGE SCALE GENOMIC DNA]</scope>
</reference>
<proteinExistence type="predicted"/>
<comment type="caution">
    <text evidence="1">The sequence shown here is derived from an EMBL/GenBank/DDBJ whole genome shotgun (WGS) entry which is preliminary data.</text>
</comment>
<dbReference type="PANTHER" id="PTHR34835">
    <property type="entry name" value="OS07G0283600 PROTEIN-RELATED"/>
    <property type="match status" value="1"/>
</dbReference>
<dbReference type="OrthoDB" id="694371at2759"/>
<gene>
    <name evidence="1" type="ORF">C2845_PM07G33090</name>
</gene>
<dbReference type="AlphaFoldDB" id="A0A3L6SR28"/>
<evidence type="ECO:0000313" key="2">
    <source>
        <dbReference type="Proteomes" id="UP000275267"/>
    </source>
</evidence>
<name>A0A3L6SR28_PANMI</name>
<sequence>MEIYLPSGCKDNRSIKAAQEVIERRYPYGMTCKDENAFIAAFVIYVMSTLFSPGSKHDYISVDYWNALVDLSCISSFDWCEYVIKRLFQGVVKVKSELNSSNKVTNITGCSIFLQVAGPLYYAVVEFESDCHRVARTGASLFTSVISFITEPFTMAVSLMLDVQKGKVEDGIVHISKKARTLSAEEPSGHNYSNRYQCDSKGDLGMKPNSDSIYNISLNCPAVVLKLCLAIWYMSRYYLVLRCMNKRLCCGPGPNVFRNPCDGNTPCFDFVDPSSEVCCVCKSRNRGCESCNAQRPVVLHFSSKHIEVSLDSFICQLEGGSELVMDMFDAIIRSLRQADDIMHSGKLCPRWRHFFESDFVVSILAGAFDPSDCNVLDHLVGSHIGYNVSSCKMIFVAEKDRCLALDAIKLVDNYGFIPRCLL</sequence>
<keyword evidence="2" id="KW-1185">Reference proteome</keyword>
<protein>
    <submittedName>
        <fullName evidence="1">Uncharacterized protein</fullName>
    </submittedName>
</protein>
<dbReference type="PANTHER" id="PTHR34835:SF69">
    <property type="entry name" value="UBIQUITIN-LIKE PROTEASE FAMILY PROFILE DOMAIN-CONTAINING PROTEIN"/>
    <property type="match status" value="1"/>
</dbReference>
<evidence type="ECO:0000313" key="1">
    <source>
        <dbReference type="EMBL" id="RLN24475.1"/>
    </source>
</evidence>